<organism evidence="1 2">
    <name type="scientific">Daphnia magna</name>
    <dbReference type="NCBI Taxonomy" id="35525"/>
    <lineage>
        <taxon>Eukaryota</taxon>
        <taxon>Metazoa</taxon>
        <taxon>Ecdysozoa</taxon>
        <taxon>Arthropoda</taxon>
        <taxon>Crustacea</taxon>
        <taxon>Branchiopoda</taxon>
        <taxon>Diplostraca</taxon>
        <taxon>Cladocera</taxon>
        <taxon>Anomopoda</taxon>
        <taxon>Daphniidae</taxon>
        <taxon>Daphnia</taxon>
    </lineage>
</organism>
<gene>
    <name evidence="1" type="ORF">OUZ56_008910</name>
</gene>
<accession>A0ABR0AEE8</accession>
<keyword evidence="2" id="KW-1185">Reference proteome</keyword>
<proteinExistence type="predicted"/>
<evidence type="ECO:0000313" key="1">
    <source>
        <dbReference type="EMBL" id="KAK4023504.1"/>
    </source>
</evidence>
<dbReference type="Proteomes" id="UP001234178">
    <property type="component" value="Unassembled WGS sequence"/>
</dbReference>
<evidence type="ECO:0000313" key="2">
    <source>
        <dbReference type="Proteomes" id="UP001234178"/>
    </source>
</evidence>
<dbReference type="EMBL" id="JAOYFB010000037">
    <property type="protein sequence ID" value="KAK4023504.1"/>
    <property type="molecule type" value="Genomic_DNA"/>
</dbReference>
<comment type="caution">
    <text evidence="1">The sequence shown here is derived from an EMBL/GenBank/DDBJ whole genome shotgun (WGS) entry which is preliminary data.</text>
</comment>
<sequence>MDMRKKGGASKGRILFDDIGQQVAVAKYISIKEREACDILPPKGHRAHFGSVATNFQGEAKQQQRTASKSIAENLQPFFVGGVFSLNNYDT</sequence>
<reference evidence="1 2" key="1">
    <citation type="journal article" date="2023" name="Nucleic Acids Res.">
        <title>The hologenome of Daphnia magna reveals possible DNA methylation and microbiome-mediated evolution of the host genome.</title>
        <authorList>
            <person name="Chaturvedi A."/>
            <person name="Li X."/>
            <person name="Dhandapani V."/>
            <person name="Marshall H."/>
            <person name="Kissane S."/>
            <person name="Cuenca-Cambronero M."/>
            <person name="Asole G."/>
            <person name="Calvet F."/>
            <person name="Ruiz-Romero M."/>
            <person name="Marangio P."/>
            <person name="Guigo R."/>
            <person name="Rago D."/>
            <person name="Mirbahai L."/>
            <person name="Eastwood N."/>
            <person name="Colbourne J.K."/>
            <person name="Zhou J."/>
            <person name="Mallon E."/>
            <person name="Orsini L."/>
        </authorList>
    </citation>
    <scope>NUCLEOTIDE SEQUENCE [LARGE SCALE GENOMIC DNA]</scope>
    <source>
        <strain evidence="1">LRV0_1</strain>
    </source>
</reference>
<name>A0ABR0AEE8_9CRUS</name>
<protein>
    <submittedName>
        <fullName evidence="1">Uncharacterized protein</fullName>
    </submittedName>
</protein>